<feature type="transmembrane region" description="Helical" evidence="8">
    <location>
        <begin position="45"/>
        <end position="68"/>
    </location>
</feature>
<evidence type="ECO:0000256" key="6">
    <source>
        <dbReference type="ARBA" id="ARBA00022989"/>
    </source>
</evidence>
<keyword evidence="10" id="KW-1185">Reference proteome</keyword>
<feature type="transmembrane region" description="Helical" evidence="8">
    <location>
        <begin position="197"/>
        <end position="220"/>
    </location>
</feature>
<evidence type="ECO:0000313" key="10">
    <source>
        <dbReference type="Proteomes" id="UP001235939"/>
    </source>
</evidence>
<dbReference type="PANTHER" id="PTHR11101">
    <property type="entry name" value="PHOSPHATE TRANSPORTER"/>
    <property type="match status" value="1"/>
</dbReference>
<name>A0ABY6KQY7_9ARAC</name>
<keyword evidence="5 8" id="KW-0812">Transmembrane</keyword>
<keyword evidence="3 8" id="KW-0813">Transport</keyword>
<comment type="subcellular location">
    <subcellularLocation>
        <location evidence="1 8">Membrane</location>
        <topology evidence="1 8">Multi-pass membrane protein</topology>
    </subcellularLocation>
</comment>
<protein>
    <recommendedName>
        <fullName evidence="8">Phosphate transporter</fullName>
    </recommendedName>
</protein>
<keyword evidence="6 8" id="KW-1133">Transmembrane helix</keyword>
<evidence type="ECO:0000256" key="8">
    <source>
        <dbReference type="RuleBase" id="RU363058"/>
    </source>
</evidence>
<feature type="transmembrane region" description="Helical" evidence="8">
    <location>
        <begin position="104"/>
        <end position="127"/>
    </location>
</feature>
<evidence type="ECO:0000256" key="2">
    <source>
        <dbReference type="ARBA" id="ARBA00009916"/>
    </source>
</evidence>
<dbReference type="Pfam" id="PF01384">
    <property type="entry name" value="PHO4"/>
    <property type="match status" value="3"/>
</dbReference>
<dbReference type="Proteomes" id="UP001235939">
    <property type="component" value="Chromosome 07"/>
</dbReference>
<keyword evidence="4 8" id="KW-0592">Phosphate transport</keyword>
<accession>A0ABY6KQY7</accession>
<evidence type="ECO:0000313" key="9">
    <source>
        <dbReference type="EMBL" id="UYV70153.1"/>
    </source>
</evidence>
<reference evidence="9 10" key="1">
    <citation type="submission" date="2022-01" db="EMBL/GenBank/DDBJ databases">
        <title>A chromosomal length assembly of Cordylochernes scorpioides.</title>
        <authorList>
            <person name="Zeh D."/>
            <person name="Zeh J."/>
        </authorList>
    </citation>
    <scope>NUCLEOTIDE SEQUENCE [LARGE SCALE GENOMIC DNA]</scope>
    <source>
        <strain evidence="9">IN4F17</strain>
        <tissue evidence="9">Whole Body</tissue>
    </source>
</reference>
<comment type="function">
    <text evidence="8">Sodium-phosphate symporter.</text>
</comment>
<proteinExistence type="inferred from homology"/>
<feature type="transmembrane region" description="Helical" evidence="8">
    <location>
        <begin position="272"/>
        <end position="291"/>
    </location>
</feature>
<feature type="transmembrane region" description="Helical" evidence="8">
    <location>
        <begin position="6"/>
        <end position="24"/>
    </location>
</feature>
<sequence>MIEYLWIVILGFIVAFFLAFGVGANDVANSFGTSVGSKVLSLRSACILASIFELLGAILLASAIWLGIATWATLPISGTHSIVGSMLGVALVTKGWNSIHWFNILKICSSWVVSPIFSGFVSILIYWLMQIFILKKVSYSPSLLLFPRFLTRFTAQEKMVEPGLRSLPFFFGMTLSVYLIFVLHGGPEWMHLNDIPLWATVTGSIVFSTIISVLIWVFWVPRIRNSLLGTTSEPVNEYQKLCLCVRSNAIGPLISLWLIYQTGLVESTQASPIWILAYGGLGIIVGLWVWGRRVIKTMGESLTKITPSRPTYSASFGLLCTDPVVERVVRSPLTTPVVVNSGFAIEIGSALTVLFASKLGLPISTTHCKVGSVTCVGILRSPKHFRGVDWKILKQIALTWILTLPASCGIAALFMYLSSFLSVFS</sequence>
<evidence type="ECO:0000256" key="1">
    <source>
        <dbReference type="ARBA" id="ARBA00004141"/>
    </source>
</evidence>
<dbReference type="EMBL" id="CP092869">
    <property type="protein sequence ID" value="UYV70153.1"/>
    <property type="molecule type" value="Genomic_DNA"/>
</dbReference>
<organism evidence="9 10">
    <name type="scientific">Cordylochernes scorpioides</name>
    <dbReference type="NCBI Taxonomy" id="51811"/>
    <lineage>
        <taxon>Eukaryota</taxon>
        <taxon>Metazoa</taxon>
        <taxon>Ecdysozoa</taxon>
        <taxon>Arthropoda</taxon>
        <taxon>Chelicerata</taxon>
        <taxon>Arachnida</taxon>
        <taxon>Pseudoscorpiones</taxon>
        <taxon>Cheliferoidea</taxon>
        <taxon>Chernetidae</taxon>
        <taxon>Cordylochernes</taxon>
    </lineage>
</organism>
<dbReference type="PANTHER" id="PTHR11101:SF80">
    <property type="entry name" value="PHOSPHATE TRANSPORTER"/>
    <property type="match status" value="1"/>
</dbReference>
<evidence type="ECO:0000256" key="7">
    <source>
        <dbReference type="ARBA" id="ARBA00023136"/>
    </source>
</evidence>
<keyword evidence="7 8" id="KW-0472">Membrane</keyword>
<feature type="transmembrane region" description="Helical" evidence="8">
    <location>
        <begin position="396"/>
        <end position="417"/>
    </location>
</feature>
<comment type="similarity">
    <text evidence="2 8">Belongs to the inorganic phosphate transporter (PiT) (TC 2.A.20) family.</text>
</comment>
<feature type="transmembrane region" description="Helical" evidence="8">
    <location>
        <begin position="167"/>
        <end position="185"/>
    </location>
</feature>
<evidence type="ECO:0000256" key="4">
    <source>
        <dbReference type="ARBA" id="ARBA00022592"/>
    </source>
</evidence>
<gene>
    <name evidence="9" type="ORF">LAZ67_7001982</name>
</gene>
<dbReference type="InterPro" id="IPR001204">
    <property type="entry name" value="Phos_transporter"/>
</dbReference>
<evidence type="ECO:0000256" key="5">
    <source>
        <dbReference type="ARBA" id="ARBA00022692"/>
    </source>
</evidence>
<evidence type="ECO:0000256" key="3">
    <source>
        <dbReference type="ARBA" id="ARBA00022448"/>
    </source>
</evidence>